<evidence type="ECO:0000313" key="3">
    <source>
        <dbReference type="EMBL" id="MBK5928046.1"/>
    </source>
</evidence>
<keyword evidence="4" id="KW-1185">Reference proteome</keyword>
<feature type="transmembrane region" description="Helical" evidence="1">
    <location>
        <begin position="268"/>
        <end position="290"/>
    </location>
</feature>
<feature type="transmembrane region" description="Helical" evidence="1">
    <location>
        <begin position="106"/>
        <end position="126"/>
    </location>
</feature>
<feature type="domain" description="CAAX prenyl protease 2/Lysostaphin resistance protein A-like" evidence="2">
    <location>
        <begin position="142"/>
        <end position="239"/>
    </location>
</feature>
<evidence type="ECO:0000313" key="4">
    <source>
        <dbReference type="Proteomes" id="UP000706333"/>
    </source>
</evidence>
<dbReference type="Pfam" id="PF02517">
    <property type="entry name" value="Rce1-like"/>
    <property type="match status" value="1"/>
</dbReference>
<gene>
    <name evidence="3" type="ORF">CCR87_12030</name>
</gene>
<feature type="transmembrane region" description="Helical" evidence="1">
    <location>
        <begin position="170"/>
        <end position="190"/>
    </location>
</feature>
<dbReference type="GO" id="GO:0080120">
    <property type="term" value="P:CAAX-box protein maturation"/>
    <property type="evidence" value="ECO:0007669"/>
    <property type="project" value="UniProtKB-ARBA"/>
</dbReference>
<feature type="transmembrane region" description="Helical" evidence="1">
    <location>
        <begin position="25"/>
        <end position="50"/>
    </location>
</feature>
<dbReference type="GO" id="GO:0004175">
    <property type="term" value="F:endopeptidase activity"/>
    <property type="evidence" value="ECO:0007669"/>
    <property type="project" value="UniProtKB-ARBA"/>
</dbReference>
<dbReference type="Proteomes" id="UP000706333">
    <property type="component" value="Unassembled WGS sequence"/>
</dbReference>
<comment type="caution">
    <text evidence="3">The sequence shown here is derived from an EMBL/GenBank/DDBJ whole genome shotgun (WGS) entry which is preliminary data.</text>
</comment>
<evidence type="ECO:0000256" key="1">
    <source>
        <dbReference type="SAM" id="Phobius"/>
    </source>
</evidence>
<feature type="transmembrane region" description="Helical" evidence="1">
    <location>
        <begin position="138"/>
        <end position="158"/>
    </location>
</feature>
<feature type="transmembrane region" description="Helical" evidence="1">
    <location>
        <begin position="62"/>
        <end position="85"/>
    </location>
</feature>
<feature type="transmembrane region" description="Helical" evidence="1">
    <location>
        <begin position="202"/>
        <end position="221"/>
    </location>
</feature>
<keyword evidence="1" id="KW-1133">Transmembrane helix</keyword>
<sequence length="295" mass="31014">MSTRHPMPFDAFVAPARAHPQLWRLGLGLVLIVAGNMAVSAAIFAAVLWLRGAESGPLTLGATPGLMVLVLLSFGGVVLGTWAAARLLHRRGLGTLIGPRRRVVRHFLAGVAVIAVIYGIAFLVGVGRMDLERNLAPGLWLAWLPLALAGLLLQTGAEELALRGYLQQQLAARFASPLMWMVLPSVAFGLLHHDAGMMGENAWLVVGVTGLFGLMAADLTARSGSLGLAWGLHFANNVFALTVVAPAGALSGLALFTTPFGADDTGAMRGLLLLDVAVLGVIWGLCRLGLSRRAR</sequence>
<accession>A0A934TM75</accession>
<reference evidence="3" key="2">
    <citation type="journal article" date="2020" name="Microorganisms">
        <title>Osmotic Adaptation and Compatible Solute Biosynthesis of Phototrophic Bacteria as Revealed from Genome Analyses.</title>
        <authorList>
            <person name="Imhoff J.F."/>
            <person name="Rahn T."/>
            <person name="Kunzel S."/>
            <person name="Keller A."/>
            <person name="Neulinger S.C."/>
        </authorList>
    </citation>
    <scope>NUCLEOTIDE SEQUENCE</scope>
    <source>
        <strain evidence="3">LMG 28126</strain>
    </source>
</reference>
<proteinExistence type="predicted"/>
<dbReference type="AlphaFoldDB" id="A0A934TM75"/>
<protein>
    <recommendedName>
        <fullName evidence="2">CAAX prenyl protease 2/Lysostaphin resistance protein A-like domain-containing protein</fullName>
    </recommendedName>
</protein>
<organism evidence="3 4">
    <name type="scientific">Rhodobaculum claviforme</name>
    <dbReference type="NCBI Taxonomy" id="1549854"/>
    <lineage>
        <taxon>Bacteria</taxon>
        <taxon>Pseudomonadati</taxon>
        <taxon>Pseudomonadota</taxon>
        <taxon>Alphaproteobacteria</taxon>
        <taxon>Rhodobacterales</taxon>
        <taxon>Paracoccaceae</taxon>
        <taxon>Rhodobaculum</taxon>
    </lineage>
</organism>
<keyword evidence="1" id="KW-0812">Transmembrane</keyword>
<dbReference type="RefSeq" id="WP_201157798.1">
    <property type="nucleotide sequence ID" value="NZ_NHSD01000285.1"/>
</dbReference>
<feature type="transmembrane region" description="Helical" evidence="1">
    <location>
        <begin position="233"/>
        <end position="256"/>
    </location>
</feature>
<name>A0A934TM75_9RHOB</name>
<dbReference type="EMBL" id="NHSD01000285">
    <property type="protein sequence ID" value="MBK5928046.1"/>
    <property type="molecule type" value="Genomic_DNA"/>
</dbReference>
<reference evidence="3" key="1">
    <citation type="submission" date="2017-05" db="EMBL/GenBank/DDBJ databases">
        <authorList>
            <person name="Imhoff J.F."/>
            <person name="Rahn T."/>
            <person name="Kuenzel S."/>
            <person name="Neulinger S.C."/>
        </authorList>
    </citation>
    <scope>NUCLEOTIDE SEQUENCE</scope>
    <source>
        <strain evidence="3">LMG 28126</strain>
    </source>
</reference>
<evidence type="ECO:0000259" key="2">
    <source>
        <dbReference type="Pfam" id="PF02517"/>
    </source>
</evidence>
<keyword evidence="1" id="KW-0472">Membrane</keyword>
<dbReference type="InterPro" id="IPR003675">
    <property type="entry name" value="Rce1/LyrA-like_dom"/>
</dbReference>